<keyword evidence="3" id="KW-1185">Reference proteome</keyword>
<dbReference type="InterPro" id="IPR018306">
    <property type="entry name" value="Phage_T5_Orf172_DNA-bd"/>
</dbReference>
<feature type="domain" description="Bacteriophage T5 Orf172 DNA-binding" evidence="1">
    <location>
        <begin position="42"/>
        <end position="122"/>
    </location>
</feature>
<dbReference type="Proteomes" id="UP000278241">
    <property type="component" value="Unassembled WGS sequence"/>
</dbReference>
<sequence length="230" mass="25840">MAEKLMHNTMFLPLNLEKDKVKHLDLPSGLRSQGWIYALKNPYMPGIFKIGMTVNEPEMRAAQISQGTGIPAPFEVHSAYFSDNPRGHEQEFHQYLSNCRINPGREFFRCTEEEIAEAADAIGLISRSATIEELADSYDVICIEQSEPFSLQELFDDLDISVFGCQYAATKRLVEIGREYLHLVNRGGCSLAFMDGRGIPVVREYIQHREAYIASQEAAGVYGPQKPGGF</sequence>
<dbReference type="EMBL" id="RXRX01000002">
    <property type="protein sequence ID" value="RTN26265.1"/>
    <property type="molecule type" value="Genomic_DNA"/>
</dbReference>
<dbReference type="Pfam" id="PF13455">
    <property type="entry name" value="MUG113"/>
    <property type="match status" value="1"/>
</dbReference>
<organism evidence="2 3">
    <name type="scientific">Enterobacter quasimori</name>
    <dbReference type="NCBI Taxonomy" id="2838947"/>
    <lineage>
        <taxon>Bacteria</taxon>
        <taxon>Pseudomonadati</taxon>
        <taxon>Pseudomonadota</taxon>
        <taxon>Gammaproteobacteria</taxon>
        <taxon>Enterobacterales</taxon>
        <taxon>Enterobacteriaceae</taxon>
        <taxon>Enterobacter</taxon>
    </lineage>
</organism>
<proteinExistence type="predicted"/>
<evidence type="ECO:0000313" key="3">
    <source>
        <dbReference type="Proteomes" id="UP000278241"/>
    </source>
</evidence>
<comment type="caution">
    <text evidence="2">The sequence shown here is derived from an EMBL/GenBank/DDBJ whole genome shotgun (WGS) entry which is preliminary data.</text>
</comment>
<evidence type="ECO:0000259" key="1">
    <source>
        <dbReference type="SMART" id="SM00974"/>
    </source>
</evidence>
<name>A0ABY0AWX7_9ENTR</name>
<gene>
    <name evidence="2" type="ORF">EKN94_04150</name>
</gene>
<protein>
    <submittedName>
        <fullName evidence="2">GIY-YIG nuclease family protein</fullName>
    </submittedName>
</protein>
<evidence type="ECO:0000313" key="2">
    <source>
        <dbReference type="EMBL" id="RTN26265.1"/>
    </source>
</evidence>
<accession>A0ABY0AWX7</accession>
<dbReference type="RefSeq" id="WP_126544029.1">
    <property type="nucleotide sequence ID" value="NZ_RXRX01000002.1"/>
</dbReference>
<dbReference type="SMART" id="SM00974">
    <property type="entry name" value="T5orf172"/>
    <property type="match status" value="1"/>
</dbReference>
<reference evidence="2 3" key="1">
    <citation type="submission" date="2018-12" db="EMBL/GenBank/DDBJ databases">
        <title>The Batch Genome Submission of Enterobacter spp. strains.</title>
        <authorList>
            <person name="Wei L."/>
            <person name="Wu W."/>
            <person name="Lin J."/>
            <person name="Zhang X."/>
            <person name="Feng Y."/>
            <person name="Zong Z."/>
        </authorList>
    </citation>
    <scope>NUCLEOTIDE SEQUENCE [LARGE SCALE GENOMIC DNA]</scope>
    <source>
        <strain evidence="2 3">WCHEM090044</strain>
    </source>
</reference>